<accession>Q97HU0</accession>
<dbReference type="KEGG" id="cac:CA_C1917"/>
<evidence type="ECO:0000256" key="1">
    <source>
        <dbReference type="SAM" id="MobiDB-lite"/>
    </source>
</evidence>
<sequence length="113" mass="13723">MNLEDMDISFESTRPVTEEKEHKSRLDQMIDDGYEFVQEDRMEYVLLDTPKNRELLTKLVKSKFPSLDISKWENWCLRKTDKFQLRSFECYIRDLNELKTLMDEMKQVSEDED</sequence>
<dbReference type="PIR" id="E97136">
    <property type="entry name" value="E97136"/>
</dbReference>
<evidence type="ECO:0000313" key="3">
    <source>
        <dbReference type="Proteomes" id="UP000000814"/>
    </source>
</evidence>
<gene>
    <name evidence="2" type="ordered locus">CA_C1917</name>
</gene>
<dbReference type="AlphaFoldDB" id="Q97HU0"/>
<dbReference type="Proteomes" id="UP000000814">
    <property type="component" value="Chromosome"/>
</dbReference>
<feature type="region of interest" description="Disordered" evidence="1">
    <location>
        <begin position="1"/>
        <end position="24"/>
    </location>
</feature>
<dbReference type="OrthoDB" id="2589874at2"/>
<dbReference type="EMBL" id="AE001437">
    <property type="protein sequence ID" value="AAK79880.1"/>
    <property type="molecule type" value="Genomic_DNA"/>
</dbReference>
<evidence type="ECO:0000313" key="2">
    <source>
        <dbReference type="EMBL" id="AAK79880.1"/>
    </source>
</evidence>
<organism evidence="2 3">
    <name type="scientific">Clostridium acetobutylicum (strain ATCC 824 / DSM 792 / JCM 1419 / IAM 19013 / LMG 5710 / NBRC 13948 / NRRL B-527 / VKM B-1787 / 2291 / W)</name>
    <dbReference type="NCBI Taxonomy" id="272562"/>
    <lineage>
        <taxon>Bacteria</taxon>
        <taxon>Bacillati</taxon>
        <taxon>Bacillota</taxon>
        <taxon>Clostridia</taxon>
        <taxon>Eubacteriales</taxon>
        <taxon>Clostridiaceae</taxon>
        <taxon>Clostridium</taxon>
    </lineage>
</organism>
<dbReference type="HOGENOM" id="CLU_2129075_0_0_9"/>
<protein>
    <submittedName>
        <fullName evidence="2">Uncharacterized protein</fullName>
    </submittedName>
</protein>
<dbReference type="STRING" id="272562.CA_C1917"/>
<name>Q97HU0_CLOAB</name>
<reference evidence="2 3" key="1">
    <citation type="journal article" date="2001" name="J. Bacteriol.">
        <title>Genome sequence and comparative analysis of the solvent-producing bacterium Clostridium acetobutylicum.</title>
        <authorList>
            <person name="Nolling J."/>
            <person name="Breton G."/>
            <person name="Omelchenko M.V."/>
            <person name="Makarova K.S."/>
            <person name="Zeng Q."/>
            <person name="Gibson R."/>
            <person name="Lee H.M."/>
            <person name="Dubois J."/>
            <person name="Qiu D."/>
            <person name="Hitti J."/>
            <person name="Wolf Y.I."/>
            <person name="Tatusov R.L."/>
            <person name="Sabathe F."/>
            <person name="Doucette-Stamm L."/>
            <person name="Soucaille P."/>
            <person name="Daly M.J."/>
            <person name="Bennett G.N."/>
            <person name="Koonin E.V."/>
            <person name="Smith D.R."/>
        </authorList>
    </citation>
    <scope>NUCLEOTIDE SEQUENCE [LARGE SCALE GENOMIC DNA]</scope>
    <source>
        <strain evidence="3">ATCC 824 / DSM 792 / JCM 1419 / LMG 5710 / VKM B-1787</strain>
    </source>
</reference>
<proteinExistence type="predicted"/>
<dbReference type="eggNOG" id="ENOG50348XU">
    <property type="taxonomic scope" value="Bacteria"/>
</dbReference>
<dbReference type="PATRIC" id="fig|272562.8.peg.2119"/>
<keyword evidence="3" id="KW-1185">Reference proteome</keyword>